<dbReference type="EMBL" id="KN824337">
    <property type="protein sequence ID" value="KIM23445.1"/>
    <property type="molecule type" value="Genomic_DNA"/>
</dbReference>
<evidence type="ECO:0000256" key="1">
    <source>
        <dbReference type="SAM" id="SignalP"/>
    </source>
</evidence>
<reference evidence="2 3" key="1">
    <citation type="submission" date="2014-04" db="EMBL/GenBank/DDBJ databases">
        <authorList>
            <consortium name="DOE Joint Genome Institute"/>
            <person name="Kuo A."/>
            <person name="Zuccaro A."/>
            <person name="Kohler A."/>
            <person name="Nagy L.G."/>
            <person name="Floudas D."/>
            <person name="Copeland A."/>
            <person name="Barry K.W."/>
            <person name="Cichocki N."/>
            <person name="Veneault-Fourrey C."/>
            <person name="LaButti K."/>
            <person name="Lindquist E.A."/>
            <person name="Lipzen A."/>
            <person name="Lundell T."/>
            <person name="Morin E."/>
            <person name="Murat C."/>
            <person name="Sun H."/>
            <person name="Tunlid A."/>
            <person name="Henrissat B."/>
            <person name="Grigoriev I.V."/>
            <person name="Hibbett D.S."/>
            <person name="Martin F."/>
            <person name="Nordberg H.P."/>
            <person name="Cantor M.N."/>
            <person name="Hua S.X."/>
        </authorList>
    </citation>
    <scope>NUCLEOTIDE SEQUENCE [LARGE SCALE GENOMIC DNA]</scope>
    <source>
        <strain evidence="2 3">MAFF 305830</strain>
    </source>
</reference>
<proteinExistence type="predicted"/>
<feature type="signal peptide" evidence="1">
    <location>
        <begin position="1"/>
        <end position="19"/>
    </location>
</feature>
<name>A0A0C3AFK9_SERVB</name>
<keyword evidence="1" id="KW-0732">Signal</keyword>
<organism evidence="2 3">
    <name type="scientific">Serendipita vermifera MAFF 305830</name>
    <dbReference type="NCBI Taxonomy" id="933852"/>
    <lineage>
        <taxon>Eukaryota</taxon>
        <taxon>Fungi</taxon>
        <taxon>Dikarya</taxon>
        <taxon>Basidiomycota</taxon>
        <taxon>Agaricomycotina</taxon>
        <taxon>Agaricomycetes</taxon>
        <taxon>Sebacinales</taxon>
        <taxon>Serendipitaceae</taxon>
        <taxon>Serendipita</taxon>
    </lineage>
</organism>
<protein>
    <submittedName>
        <fullName evidence="2">Uncharacterized protein</fullName>
    </submittedName>
</protein>
<keyword evidence="3" id="KW-1185">Reference proteome</keyword>
<dbReference type="HOGENOM" id="CLU_2147420_0_0_1"/>
<accession>A0A0C3AFK9</accession>
<dbReference type="Proteomes" id="UP000054097">
    <property type="component" value="Unassembled WGS sequence"/>
</dbReference>
<evidence type="ECO:0000313" key="3">
    <source>
        <dbReference type="Proteomes" id="UP000054097"/>
    </source>
</evidence>
<dbReference type="AlphaFoldDB" id="A0A0C3AFK9"/>
<evidence type="ECO:0000313" key="2">
    <source>
        <dbReference type="EMBL" id="KIM23445.1"/>
    </source>
</evidence>
<sequence>MRFISVQIVLLFSAATSFALPIANPEQSITLEKRAITVPPIDQIARAIQRIDTRKPPTGQVVPAHAFTASMTSRNSVPGAMSNRLNGVRQRQGQIPPGYAQSAEALNSVHFH</sequence>
<feature type="chain" id="PRO_5002172277" evidence="1">
    <location>
        <begin position="20"/>
        <end position="112"/>
    </location>
</feature>
<gene>
    <name evidence="2" type="ORF">M408DRAFT_332358</name>
</gene>
<reference evidence="3" key="2">
    <citation type="submission" date="2015-01" db="EMBL/GenBank/DDBJ databases">
        <title>Evolutionary Origins and Diversification of the Mycorrhizal Mutualists.</title>
        <authorList>
            <consortium name="DOE Joint Genome Institute"/>
            <consortium name="Mycorrhizal Genomics Consortium"/>
            <person name="Kohler A."/>
            <person name="Kuo A."/>
            <person name="Nagy L.G."/>
            <person name="Floudas D."/>
            <person name="Copeland A."/>
            <person name="Barry K.W."/>
            <person name="Cichocki N."/>
            <person name="Veneault-Fourrey C."/>
            <person name="LaButti K."/>
            <person name="Lindquist E.A."/>
            <person name="Lipzen A."/>
            <person name="Lundell T."/>
            <person name="Morin E."/>
            <person name="Murat C."/>
            <person name="Riley R."/>
            <person name="Ohm R."/>
            <person name="Sun H."/>
            <person name="Tunlid A."/>
            <person name="Henrissat B."/>
            <person name="Grigoriev I.V."/>
            <person name="Hibbett D.S."/>
            <person name="Martin F."/>
        </authorList>
    </citation>
    <scope>NUCLEOTIDE SEQUENCE [LARGE SCALE GENOMIC DNA]</scope>
    <source>
        <strain evidence="3">MAFF 305830</strain>
    </source>
</reference>